<accession>A0A0F4LVJ3</accession>
<dbReference type="STRING" id="1218492.JG30_02520"/>
<dbReference type="InterPro" id="IPR013560">
    <property type="entry name" value="DUF1722"/>
</dbReference>
<proteinExistence type="predicted"/>
<evidence type="ECO:0000313" key="2">
    <source>
        <dbReference type="EMBL" id="KJY62797.1"/>
    </source>
</evidence>
<dbReference type="PATRIC" id="fig|1218492.5.peg.367"/>
<dbReference type="AlphaFoldDB" id="A0A0F4LVJ3"/>
<comment type="caution">
    <text evidence="2">The sequence shown here is derived from an EMBL/GenBank/DDBJ whole genome shotgun (WGS) entry which is preliminary data.</text>
</comment>
<dbReference type="HOGENOM" id="CLU_147269_0_0_9"/>
<name>A0A0F4LVJ3_9LACO</name>
<sequence>MLQWQEEWAYNKYWVMAHSQQCYEQIRRLAKNNEWSDQKAAAFHRLLDTAAHQAPTTQTLTNTYQHVWGYFKKICTAQEKQTYLHLLQTLSPQADDLGPFLGYLASKYQVTYLLNSRLIQESKSKSCAYGIKN</sequence>
<dbReference type="Pfam" id="PF08349">
    <property type="entry name" value="DUF1722"/>
    <property type="match status" value="1"/>
</dbReference>
<keyword evidence="3" id="KW-1185">Reference proteome</keyword>
<reference evidence="2 3" key="1">
    <citation type="submission" date="2015-01" db="EMBL/GenBank/DDBJ databases">
        <title>Comparative genomics of the lactic acid bacteria isolated from the honey bee gut.</title>
        <authorList>
            <person name="Ellegaard K.M."/>
            <person name="Tamarit D."/>
            <person name="Javelind E."/>
            <person name="Olofsson T."/>
            <person name="Andersson S.G."/>
            <person name="Vasquez A."/>
        </authorList>
    </citation>
    <scope>NUCLEOTIDE SEQUENCE [LARGE SCALE GENOMIC DNA]</scope>
    <source>
        <strain evidence="2 3">Bin4</strain>
    </source>
</reference>
<dbReference type="Proteomes" id="UP000033558">
    <property type="component" value="Unassembled WGS sequence"/>
</dbReference>
<dbReference type="RefSeq" id="WP_046315500.1">
    <property type="nucleotide sequence ID" value="NZ_JBHSZT010000003.1"/>
</dbReference>
<protein>
    <recommendedName>
        <fullName evidence="1">DUF1722 domain-containing protein</fullName>
    </recommendedName>
</protein>
<feature type="domain" description="DUF1722" evidence="1">
    <location>
        <begin position="12"/>
        <end position="120"/>
    </location>
</feature>
<dbReference type="OrthoDB" id="9782576at2"/>
<organism evidence="2 3">
    <name type="scientific">Bombilactobacillus mellifer</name>
    <dbReference type="NCBI Taxonomy" id="1218492"/>
    <lineage>
        <taxon>Bacteria</taxon>
        <taxon>Bacillati</taxon>
        <taxon>Bacillota</taxon>
        <taxon>Bacilli</taxon>
        <taxon>Lactobacillales</taxon>
        <taxon>Lactobacillaceae</taxon>
        <taxon>Bombilactobacillus</taxon>
    </lineage>
</organism>
<evidence type="ECO:0000313" key="3">
    <source>
        <dbReference type="Proteomes" id="UP000033558"/>
    </source>
</evidence>
<evidence type="ECO:0000259" key="1">
    <source>
        <dbReference type="Pfam" id="PF08349"/>
    </source>
</evidence>
<dbReference type="EMBL" id="JXJQ01000003">
    <property type="protein sequence ID" value="KJY62797.1"/>
    <property type="molecule type" value="Genomic_DNA"/>
</dbReference>
<gene>
    <name evidence="2" type="ORF">JG30_02520</name>
</gene>